<dbReference type="InterPro" id="IPR051257">
    <property type="entry name" value="Diverse_CBS-Domain"/>
</dbReference>
<protein>
    <submittedName>
        <fullName evidence="4">CBS domain-containing protein</fullName>
    </submittedName>
</protein>
<organism evidence="4 5">
    <name type="scientific">Baekduia soli</name>
    <dbReference type="NCBI Taxonomy" id="496014"/>
    <lineage>
        <taxon>Bacteria</taxon>
        <taxon>Bacillati</taxon>
        <taxon>Actinomycetota</taxon>
        <taxon>Thermoleophilia</taxon>
        <taxon>Solirubrobacterales</taxon>
        <taxon>Baekduiaceae</taxon>
        <taxon>Baekduia</taxon>
    </lineage>
</organism>
<dbReference type="EMBL" id="CP042430">
    <property type="protein sequence ID" value="QEC48728.1"/>
    <property type="molecule type" value="Genomic_DNA"/>
</dbReference>
<dbReference type="SMART" id="SM00116">
    <property type="entry name" value="CBS"/>
    <property type="match status" value="2"/>
</dbReference>
<evidence type="ECO:0000313" key="5">
    <source>
        <dbReference type="Proteomes" id="UP000321805"/>
    </source>
</evidence>
<dbReference type="InterPro" id="IPR046342">
    <property type="entry name" value="CBS_dom_sf"/>
</dbReference>
<evidence type="ECO:0000313" key="4">
    <source>
        <dbReference type="EMBL" id="QEC48728.1"/>
    </source>
</evidence>
<gene>
    <name evidence="4" type="ORF">FSW04_14885</name>
</gene>
<dbReference type="Gene3D" id="3.10.580.10">
    <property type="entry name" value="CBS-domain"/>
    <property type="match status" value="1"/>
</dbReference>
<dbReference type="OrthoDB" id="2111978at2"/>
<sequence length="150" mass="15802">MSTYLMPQQGSHLAPAFEHATVADAMCHGVISCEPDAPATDVARIMATRHLHAVVVAGLERRPGEGERLLWRVITDSDLLRAARSGLEGRTAADLGAAEPTTVATTTTLDEAARIMVESGQTHLIVADRGRPVGVLSTLDVAGVLAWGRA</sequence>
<dbReference type="InterPro" id="IPR000644">
    <property type="entry name" value="CBS_dom"/>
</dbReference>
<evidence type="ECO:0000256" key="2">
    <source>
        <dbReference type="PROSITE-ProRule" id="PRU00703"/>
    </source>
</evidence>
<reference evidence="4 5" key="1">
    <citation type="journal article" date="2018" name="J. Microbiol.">
        <title>Baekduia soli gen. nov., sp. nov., a novel bacterium isolated from the soil of Baekdu Mountain and proposal of a novel family name, Baekduiaceae fam. nov.</title>
        <authorList>
            <person name="An D.S."/>
            <person name="Siddiqi M.Z."/>
            <person name="Kim K.H."/>
            <person name="Yu H.S."/>
            <person name="Im W.T."/>
        </authorList>
    </citation>
    <scope>NUCLEOTIDE SEQUENCE [LARGE SCALE GENOMIC DNA]</scope>
    <source>
        <strain evidence="4 5">BR7-21</strain>
    </source>
</reference>
<dbReference type="PANTHER" id="PTHR43080:SF2">
    <property type="entry name" value="CBS DOMAIN-CONTAINING PROTEIN"/>
    <property type="match status" value="1"/>
</dbReference>
<feature type="domain" description="CBS" evidence="3">
    <location>
        <begin position="26"/>
        <end position="89"/>
    </location>
</feature>
<proteinExistence type="predicted"/>
<keyword evidence="1 2" id="KW-0129">CBS domain</keyword>
<feature type="domain" description="CBS" evidence="3">
    <location>
        <begin position="95"/>
        <end position="150"/>
    </location>
</feature>
<dbReference type="PROSITE" id="PS51371">
    <property type="entry name" value="CBS"/>
    <property type="match status" value="2"/>
</dbReference>
<evidence type="ECO:0000259" key="3">
    <source>
        <dbReference type="PROSITE" id="PS51371"/>
    </source>
</evidence>
<dbReference type="AlphaFoldDB" id="A0A5B8U7C5"/>
<dbReference type="RefSeq" id="WP_146920590.1">
    <property type="nucleotide sequence ID" value="NZ_CP042430.1"/>
</dbReference>
<dbReference type="PANTHER" id="PTHR43080">
    <property type="entry name" value="CBS DOMAIN-CONTAINING PROTEIN CBSX3, MITOCHONDRIAL"/>
    <property type="match status" value="1"/>
</dbReference>
<dbReference type="KEGG" id="bsol:FSW04_14885"/>
<dbReference type="Proteomes" id="UP000321805">
    <property type="component" value="Chromosome"/>
</dbReference>
<evidence type="ECO:0000256" key="1">
    <source>
        <dbReference type="ARBA" id="ARBA00023122"/>
    </source>
</evidence>
<name>A0A5B8U7C5_9ACTN</name>
<dbReference type="Pfam" id="PF00571">
    <property type="entry name" value="CBS"/>
    <property type="match status" value="2"/>
</dbReference>
<dbReference type="SUPFAM" id="SSF54631">
    <property type="entry name" value="CBS-domain pair"/>
    <property type="match status" value="1"/>
</dbReference>
<keyword evidence="5" id="KW-1185">Reference proteome</keyword>
<accession>A0A5B8U7C5</accession>